<dbReference type="GO" id="GO:0047522">
    <property type="term" value="F:15-oxoprostaglandin 13-reductase [NAD(P)+] activity"/>
    <property type="evidence" value="ECO:0007669"/>
    <property type="project" value="UniProtKB-EC"/>
</dbReference>
<sequence>MSANRKNVHVVLASRPGEDKEATENNFRFEETAYPDDPVEDSVLLVRNLYLSLDPALRCRLNEDTGVEYVKPWKIDETVDGFGGIGEVIVSRNPCFKAGDLVIPNFLWPWKLYFTVAAETVRKIETQNVTWSPTLYLSVFGLTGLTAYLGVKEKGHVVRGANQTMVVSAAAGSTGSFAGQIAKAMGCERVIGTCGSDAKVKCLTDELGFDAAINYKTESVMERLTTLCPNGIDIYFDNVGGEISNEIIRQMNENSHIILCGQIADYNKRVEYPPPIPSDISDILKTRNICRDRFLVLMYRDQFETATQALMEMYNADKIKVKETIETGLENAGKAFLSMMRGGNTGKQLLDLR</sequence>
<comment type="catalytic activity">
    <reaction evidence="7">
        <text>13,14-dihydro-15-oxo-prostaglandin E1 + NADP(+) = 15-oxoprostaglandin E1 + NADPH + H(+)</text>
        <dbReference type="Rhea" id="RHEA:50584"/>
        <dbReference type="ChEBI" id="CHEBI:15378"/>
        <dbReference type="ChEBI" id="CHEBI:57401"/>
        <dbReference type="ChEBI" id="CHEBI:57783"/>
        <dbReference type="ChEBI" id="CHEBI:58349"/>
        <dbReference type="ChEBI" id="CHEBI:133408"/>
    </reaction>
    <physiologicalReaction direction="right-to-left" evidence="7">
        <dbReference type="Rhea" id="RHEA:50586"/>
    </physiologicalReaction>
</comment>
<dbReference type="GO" id="GO:0006693">
    <property type="term" value="P:prostaglandin metabolic process"/>
    <property type="evidence" value="ECO:0007669"/>
    <property type="project" value="TreeGrafter"/>
</dbReference>
<evidence type="ECO:0000313" key="9">
    <source>
        <dbReference type="EMBL" id="GFO48263.1"/>
    </source>
</evidence>
<protein>
    <recommendedName>
        <fullName evidence="4">15-oxoprostaglandin 13-reductase</fullName>
        <ecNumber evidence="2">1.3.1.48</ecNumber>
    </recommendedName>
    <alternativeName>
        <fullName evidence="4">15-oxoprostaglandin 13-reductase</fullName>
    </alternativeName>
</protein>
<dbReference type="Proteomes" id="UP000735302">
    <property type="component" value="Unassembled WGS sequence"/>
</dbReference>
<dbReference type="SMART" id="SM00829">
    <property type="entry name" value="PKS_ER"/>
    <property type="match status" value="1"/>
</dbReference>
<proteinExistence type="inferred from homology"/>
<comment type="catalytic activity">
    <reaction evidence="5">
        <text>13,14-dihydro-15-oxo-prostaglandin F1alpha + NADP(+) = 15-oxoprostaglandin F1alpha + NADPH + H(+)</text>
        <dbReference type="Rhea" id="RHEA:50592"/>
        <dbReference type="ChEBI" id="CHEBI:15378"/>
        <dbReference type="ChEBI" id="CHEBI:57783"/>
        <dbReference type="ChEBI" id="CHEBI:58349"/>
        <dbReference type="ChEBI" id="CHEBI:79072"/>
        <dbReference type="ChEBI" id="CHEBI:133411"/>
    </reaction>
    <physiologicalReaction direction="right-to-left" evidence="5">
        <dbReference type="Rhea" id="RHEA:50594"/>
    </physiologicalReaction>
</comment>
<dbReference type="SUPFAM" id="SSF50129">
    <property type="entry name" value="GroES-like"/>
    <property type="match status" value="1"/>
</dbReference>
<comment type="caution">
    <text evidence="9">The sequence shown here is derived from an EMBL/GenBank/DDBJ whole genome shotgun (WGS) entry which is preliminary data.</text>
</comment>
<dbReference type="EMBL" id="BLXT01008384">
    <property type="protein sequence ID" value="GFO48263.1"/>
    <property type="molecule type" value="Genomic_DNA"/>
</dbReference>
<dbReference type="Pfam" id="PF00107">
    <property type="entry name" value="ADH_zinc_N"/>
    <property type="match status" value="1"/>
</dbReference>
<dbReference type="SUPFAM" id="SSF51735">
    <property type="entry name" value="NAD(P)-binding Rossmann-fold domains"/>
    <property type="match status" value="1"/>
</dbReference>
<evidence type="ECO:0000259" key="8">
    <source>
        <dbReference type="SMART" id="SM00829"/>
    </source>
</evidence>
<evidence type="ECO:0000256" key="2">
    <source>
        <dbReference type="ARBA" id="ARBA00011981"/>
    </source>
</evidence>
<dbReference type="InterPro" id="IPR045010">
    <property type="entry name" value="MDR_fam"/>
</dbReference>
<dbReference type="AlphaFoldDB" id="A0AAV4DVZ8"/>
<dbReference type="PANTHER" id="PTHR43205">
    <property type="entry name" value="PROSTAGLANDIN REDUCTASE"/>
    <property type="match status" value="1"/>
</dbReference>
<dbReference type="InterPro" id="IPR013149">
    <property type="entry name" value="ADH-like_C"/>
</dbReference>
<dbReference type="InterPro" id="IPR011032">
    <property type="entry name" value="GroES-like_sf"/>
</dbReference>
<comment type="similarity">
    <text evidence="1">Belongs to the NADP-dependent oxidoreductase L4BD family.</text>
</comment>
<evidence type="ECO:0000256" key="6">
    <source>
        <dbReference type="ARBA" id="ARBA00048290"/>
    </source>
</evidence>
<evidence type="ECO:0000256" key="7">
    <source>
        <dbReference type="ARBA" id="ARBA00049070"/>
    </source>
</evidence>
<organism evidence="9 10">
    <name type="scientific">Plakobranchus ocellatus</name>
    <dbReference type="NCBI Taxonomy" id="259542"/>
    <lineage>
        <taxon>Eukaryota</taxon>
        <taxon>Metazoa</taxon>
        <taxon>Spiralia</taxon>
        <taxon>Lophotrochozoa</taxon>
        <taxon>Mollusca</taxon>
        <taxon>Gastropoda</taxon>
        <taxon>Heterobranchia</taxon>
        <taxon>Euthyneura</taxon>
        <taxon>Panpulmonata</taxon>
        <taxon>Sacoglossa</taxon>
        <taxon>Placobranchoidea</taxon>
        <taxon>Plakobranchidae</taxon>
        <taxon>Plakobranchus</taxon>
    </lineage>
</organism>
<gene>
    <name evidence="9" type="ORF">PoB_007476800</name>
</gene>
<evidence type="ECO:0000256" key="4">
    <source>
        <dbReference type="ARBA" id="ARBA00033119"/>
    </source>
</evidence>
<dbReference type="InterPro" id="IPR041694">
    <property type="entry name" value="ADH_N_2"/>
</dbReference>
<dbReference type="PANTHER" id="PTHR43205:SF5">
    <property type="entry name" value="PROSTAGLANDIN REDUCTASE 2"/>
    <property type="match status" value="1"/>
</dbReference>
<dbReference type="InterPro" id="IPR020843">
    <property type="entry name" value="ER"/>
</dbReference>
<evidence type="ECO:0000313" key="10">
    <source>
        <dbReference type="Proteomes" id="UP000735302"/>
    </source>
</evidence>
<keyword evidence="10" id="KW-1185">Reference proteome</keyword>
<dbReference type="Pfam" id="PF16884">
    <property type="entry name" value="ADH_N_2"/>
    <property type="match status" value="1"/>
</dbReference>
<evidence type="ECO:0000256" key="5">
    <source>
        <dbReference type="ARBA" id="ARBA00047878"/>
    </source>
</evidence>
<dbReference type="Gene3D" id="3.90.180.10">
    <property type="entry name" value="Medium-chain alcohol dehydrogenases, catalytic domain"/>
    <property type="match status" value="1"/>
</dbReference>
<dbReference type="EC" id="1.3.1.48" evidence="2"/>
<accession>A0AAV4DVZ8</accession>
<feature type="domain" description="Enoyl reductase (ER)" evidence="8">
    <location>
        <begin position="22"/>
        <end position="350"/>
    </location>
</feature>
<comment type="catalytic activity">
    <reaction evidence="6">
        <text>13,14-dihydro-15-oxo-PGF2alpha + NADP(+) = 15-oxoprostaglandin F2alpha + NADPH + H(+)</text>
        <dbReference type="Rhea" id="RHEA:50588"/>
        <dbReference type="ChEBI" id="CHEBI:15378"/>
        <dbReference type="ChEBI" id="CHEBI:57783"/>
        <dbReference type="ChEBI" id="CHEBI:58349"/>
        <dbReference type="ChEBI" id="CHEBI:133374"/>
        <dbReference type="ChEBI" id="CHEBI:133409"/>
    </reaction>
    <physiologicalReaction direction="right-to-left" evidence="6">
        <dbReference type="Rhea" id="RHEA:50590"/>
    </physiologicalReaction>
</comment>
<reference evidence="9 10" key="1">
    <citation type="journal article" date="2021" name="Elife">
        <title>Chloroplast acquisition without the gene transfer in kleptoplastic sea slugs, Plakobranchus ocellatus.</title>
        <authorList>
            <person name="Maeda T."/>
            <person name="Takahashi S."/>
            <person name="Yoshida T."/>
            <person name="Shimamura S."/>
            <person name="Takaki Y."/>
            <person name="Nagai Y."/>
            <person name="Toyoda A."/>
            <person name="Suzuki Y."/>
            <person name="Arimoto A."/>
            <person name="Ishii H."/>
            <person name="Satoh N."/>
            <person name="Nishiyama T."/>
            <person name="Hasebe M."/>
            <person name="Maruyama T."/>
            <person name="Minagawa J."/>
            <person name="Obokata J."/>
            <person name="Shigenobu S."/>
        </authorList>
    </citation>
    <scope>NUCLEOTIDE SEQUENCE [LARGE SCALE GENOMIC DNA]</scope>
</reference>
<dbReference type="Gene3D" id="3.40.50.720">
    <property type="entry name" value="NAD(P)-binding Rossmann-like Domain"/>
    <property type="match status" value="1"/>
</dbReference>
<dbReference type="InterPro" id="IPR036291">
    <property type="entry name" value="NAD(P)-bd_dom_sf"/>
</dbReference>
<name>A0AAV4DVZ8_9GAST</name>
<keyword evidence="3" id="KW-0560">Oxidoreductase</keyword>
<evidence type="ECO:0000256" key="1">
    <source>
        <dbReference type="ARBA" id="ARBA00010460"/>
    </source>
</evidence>
<evidence type="ECO:0000256" key="3">
    <source>
        <dbReference type="ARBA" id="ARBA00023002"/>
    </source>
</evidence>
<dbReference type="FunFam" id="3.40.50.720:FF:000121">
    <property type="entry name" value="Prostaglandin reductase 2"/>
    <property type="match status" value="1"/>
</dbReference>